<dbReference type="Proteomes" id="UP001177021">
    <property type="component" value="Unassembled WGS sequence"/>
</dbReference>
<gene>
    <name evidence="1" type="ORF">MILVUS5_LOCUS38212</name>
</gene>
<accession>A0ACB0M180</accession>
<comment type="caution">
    <text evidence="1">The sequence shown here is derived from an EMBL/GenBank/DDBJ whole genome shotgun (WGS) entry which is preliminary data.</text>
</comment>
<dbReference type="EMBL" id="CASHSV030000716">
    <property type="protein sequence ID" value="CAJ2675101.1"/>
    <property type="molecule type" value="Genomic_DNA"/>
</dbReference>
<sequence>MLIVGILILSIASFNSCMVVNGKKHTLDVIQYGAKGDGKSDDTQVMGTILGPKRNDWGKECSIMLIHFFNISRLTLEGSGVINGNGEGWWDRALQFDKCNGLKITGLTHINGPGPHIAVTDSNDVTISNIHINTPKESHNTDGIDLTRTNRVNIHDSPISCGDDCIAIKGGSNFTNISQITCGPGVHGISVGSLGGHGAEEYVENLIVKNCTFNGAASAVKIKTWPGGKGHVKNIIFKDIIINQTNFPVYIDQHYMRTPEQDQAIKISKVTFSNIYGTCIGDDAIVLDCAKIGCDNINLNQINITSINPKKPASVKCNYAHGKATNIISPRGNCVTKKQN</sequence>
<reference evidence="1" key="1">
    <citation type="submission" date="2023-10" db="EMBL/GenBank/DDBJ databases">
        <authorList>
            <person name="Rodriguez Cubillos JULIANA M."/>
            <person name="De Vega J."/>
        </authorList>
    </citation>
    <scope>NUCLEOTIDE SEQUENCE</scope>
</reference>
<name>A0ACB0M180_TRIPR</name>
<evidence type="ECO:0000313" key="1">
    <source>
        <dbReference type="EMBL" id="CAJ2675101.1"/>
    </source>
</evidence>
<proteinExistence type="predicted"/>
<organism evidence="1 2">
    <name type="scientific">Trifolium pratense</name>
    <name type="common">Red clover</name>
    <dbReference type="NCBI Taxonomy" id="57577"/>
    <lineage>
        <taxon>Eukaryota</taxon>
        <taxon>Viridiplantae</taxon>
        <taxon>Streptophyta</taxon>
        <taxon>Embryophyta</taxon>
        <taxon>Tracheophyta</taxon>
        <taxon>Spermatophyta</taxon>
        <taxon>Magnoliopsida</taxon>
        <taxon>eudicotyledons</taxon>
        <taxon>Gunneridae</taxon>
        <taxon>Pentapetalae</taxon>
        <taxon>rosids</taxon>
        <taxon>fabids</taxon>
        <taxon>Fabales</taxon>
        <taxon>Fabaceae</taxon>
        <taxon>Papilionoideae</taxon>
        <taxon>50 kb inversion clade</taxon>
        <taxon>NPAAA clade</taxon>
        <taxon>Hologalegina</taxon>
        <taxon>IRL clade</taxon>
        <taxon>Trifolieae</taxon>
        <taxon>Trifolium</taxon>
    </lineage>
</organism>
<protein>
    <submittedName>
        <fullName evidence="1">Uncharacterized protein</fullName>
    </submittedName>
</protein>
<evidence type="ECO:0000313" key="2">
    <source>
        <dbReference type="Proteomes" id="UP001177021"/>
    </source>
</evidence>
<keyword evidence="2" id="KW-1185">Reference proteome</keyword>